<protein>
    <submittedName>
        <fullName evidence="1">Uncharacterized protein</fullName>
    </submittedName>
</protein>
<comment type="caution">
    <text evidence="1">The sequence shown here is derived from an EMBL/GenBank/DDBJ whole genome shotgun (WGS) entry which is preliminary data.</text>
</comment>
<dbReference type="Proteomes" id="UP000243006">
    <property type="component" value="Unassembled WGS sequence"/>
</dbReference>
<feature type="non-terminal residue" evidence="1">
    <location>
        <position position="1"/>
    </location>
</feature>
<accession>A0A1Y3EAM5</accession>
<evidence type="ECO:0000313" key="2">
    <source>
        <dbReference type="Proteomes" id="UP000243006"/>
    </source>
</evidence>
<gene>
    <name evidence="1" type="ORF">D917_10374</name>
</gene>
<organism evidence="1 2">
    <name type="scientific">Trichinella nativa</name>
    <dbReference type="NCBI Taxonomy" id="6335"/>
    <lineage>
        <taxon>Eukaryota</taxon>
        <taxon>Metazoa</taxon>
        <taxon>Ecdysozoa</taxon>
        <taxon>Nematoda</taxon>
        <taxon>Enoplea</taxon>
        <taxon>Dorylaimia</taxon>
        <taxon>Trichinellida</taxon>
        <taxon>Trichinellidae</taxon>
        <taxon>Trichinella</taxon>
    </lineage>
</organism>
<name>A0A1Y3EAM5_9BILA</name>
<proteinExistence type="predicted"/>
<evidence type="ECO:0000313" key="1">
    <source>
        <dbReference type="EMBL" id="OUC42183.1"/>
    </source>
</evidence>
<reference evidence="1 2" key="1">
    <citation type="submission" date="2015-04" db="EMBL/GenBank/DDBJ databases">
        <title>Draft genome of the roundworm Trichinella nativa.</title>
        <authorList>
            <person name="Mitreva M."/>
        </authorList>
    </citation>
    <scope>NUCLEOTIDE SEQUENCE [LARGE SCALE GENOMIC DNA]</scope>
    <source>
        <strain evidence="1 2">ISS45</strain>
    </source>
</reference>
<dbReference type="EMBL" id="LVZM01017914">
    <property type="protein sequence ID" value="OUC42183.1"/>
    <property type="molecule type" value="Genomic_DNA"/>
</dbReference>
<sequence length="108" mass="11826">YSTVVETKVVIEAVAEALAVLVVSAEVLEVLVVLEEALAAVLANEKVLAVQEKRCWQYWEETCQKCLDEPSRSAYGTCVRTLRASAVAAYRGRGDSEPENVSERVLVP</sequence>
<dbReference type="AlphaFoldDB" id="A0A1Y3EAM5"/>